<evidence type="ECO:0000313" key="4">
    <source>
        <dbReference type="Proteomes" id="UP000033540"/>
    </source>
</evidence>
<keyword evidence="2" id="KW-0732">Signal</keyword>
<evidence type="ECO:0000256" key="1">
    <source>
        <dbReference type="SAM" id="MobiDB-lite"/>
    </source>
</evidence>
<feature type="region of interest" description="Disordered" evidence="1">
    <location>
        <begin position="33"/>
        <end position="84"/>
    </location>
</feature>
<feature type="compositionally biased region" description="Low complexity" evidence="1">
    <location>
        <begin position="34"/>
        <end position="48"/>
    </location>
</feature>
<feature type="chain" id="PRO_5002443250" evidence="2">
    <location>
        <begin position="20"/>
        <end position="101"/>
    </location>
</feature>
<gene>
    <name evidence="3" type="ORF">P875_00010854</name>
</gene>
<comment type="caution">
    <text evidence="3">The sequence shown here is derived from an EMBL/GenBank/DDBJ whole genome shotgun (WGS) entry which is preliminary data.</text>
</comment>
<organism evidence="3 4">
    <name type="scientific">Aspergillus parasiticus (strain ATCC 56775 / NRRL 5862 / SRRC 143 / SU-1)</name>
    <dbReference type="NCBI Taxonomy" id="1403190"/>
    <lineage>
        <taxon>Eukaryota</taxon>
        <taxon>Fungi</taxon>
        <taxon>Dikarya</taxon>
        <taxon>Ascomycota</taxon>
        <taxon>Pezizomycotina</taxon>
        <taxon>Eurotiomycetes</taxon>
        <taxon>Eurotiomycetidae</taxon>
        <taxon>Eurotiales</taxon>
        <taxon>Aspergillaceae</taxon>
        <taxon>Aspergillus</taxon>
        <taxon>Aspergillus subgen. Circumdati</taxon>
    </lineage>
</organism>
<sequence length="101" mass="10451">MKAFTLLGAAALFFSPALAQEDLGHVTILPFPVPSGTPSGTPSSTPSVTPTPWPSGVPRPTGVFPTGSWPTPSSSGVPPPSSSPIFAFQRSHARQVRPIFV</sequence>
<name>A0A0F0IDP5_ASPPU</name>
<protein>
    <submittedName>
        <fullName evidence="3">Uncharacterized protein</fullName>
    </submittedName>
</protein>
<evidence type="ECO:0000256" key="2">
    <source>
        <dbReference type="SAM" id="SignalP"/>
    </source>
</evidence>
<dbReference type="Proteomes" id="UP000033540">
    <property type="component" value="Unassembled WGS sequence"/>
</dbReference>
<proteinExistence type="predicted"/>
<feature type="compositionally biased region" description="Low complexity" evidence="1">
    <location>
        <begin position="65"/>
        <end position="76"/>
    </location>
</feature>
<accession>A0A0F0IDP5</accession>
<feature type="signal peptide" evidence="2">
    <location>
        <begin position="1"/>
        <end position="19"/>
    </location>
</feature>
<dbReference type="AlphaFoldDB" id="A0A0F0IDP5"/>
<evidence type="ECO:0000313" key="3">
    <source>
        <dbReference type="EMBL" id="KJK64887.1"/>
    </source>
</evidence>
<reference evidence="3 4" key="1">
    <citation type="submission" date="2015-02" db="EMBL/GenBank/DDBJ databases">
        <title>Draft genome sequence of Aspergillus parasiticus SU-1.</title>
        <authorList>
            <person name="Yu J."/>
            <person name="Fedorova N."/>
            <person name="Yin Y."/>
            <person name="Losada L."/>
            <person name="Zafar N."/>
            <person name="Taujale R."/>
            <person name="Ehrlich K.C."/>
            <person name="Bhatnagar D."/>
            <person name="Cleveland T.E."/>
            <person name="Bennett J.W."/>
            <person name="Nierman W.C."/>
        </authorList>
    </citation>
    <scope>NUCLEOTIDE SEQUENCE [LARGE SCALE GENOMIC DNA]</scope>
    <source>
        <strain evidence="4">ATCC 56775 / NRRL 5862 / SRRC 143 / SU-1</strain>
    </source>
</reference>
<dbReference type="EMBL" id="JZEE01000382">
    <property type="protein sequence ID" value="KJK64887.1"/>
    <property type="molecule type" value="Genomic_DNA"/>
</dbReference>